<dbReference type="EMBL" id="KL446957">
    <property type="protein sequence ID" value="KEG00388.1"/>
    <property type="molecule type" value="Genomic_DNA"/>
</dbReference>
<reference evidence="2 3" key="1">
    <citation type="submission" date="2013-02" db="EMBL/GenBank/DDBJ databases">
        <title>The Genome Sequence of Plasmodium vinckei vinckei.</title>
        <authorList>
            <consortium name="The Broad Institute Genome Sequencing Platform"/>
            <consortium name="The Broad Institute Genome Sequencing Center for Infectious Disease"/>
            <person name="Neafsey D."/>
            <person name="Cheeseman I."/>
            <person name="Volkman S."/>
            <person name="Adams J."/>
            <person name="Walker B."/>
            <person name="Young S.K."/>
            <person name="Zeng Q."/>
            <person name="Gargeya S."/>
            <person name="Fitzgerald M."/>
            <person name="Haas B."/>
            <person name="Abouelleil A."/>
            <person name="Alvarado L."/>
            <person name="Arachchi H.M."/>
            <person name="Berlin A.M."/>
            <person name="Chapman S.B."/>
            <person name="Dewar J."/>
            <person name="Goldberg J."/>
            <person name="Griggs A."/>
            <person name="Gujja S."/>
            <person name="Hansen M."/>
            <person name="Howarth C."/>
            <person name="Imamovic A."/>
            <person name="Larimer J."/>
            <person name="McCowan C."/>
            <person name="Murphy C."/>
            <person name="Neiman D."/>
            <person name="Pearson M."/>
            <person name="Priest M."/>
            <person name="Roberts A."/>
            <person name="Saif S."/>
            <person name="Shea T."/>
            <person name="Sisk P."/>
            <person name="Sykes S."/>
            <person name="Wortman J."/>
            <person name="Nusbaum C."/>
            <person name="Birren B."/>
        </authorList>
    </citation>
    <scope>NUCLEOTIDE SEQUENCE [LARGE SCALE GENOMIC DNA]</scope>
    <source>
        <strain evidence="3">vinckei</strain>
    </source>
</reference>
<proteinExistence type="predicted"/>
<name>A0A081I9N0_PLAVN</name>
<evidence type="ECO:0000313" key="2">
    <source>
        <dbReference type="EMBL" id="KEG00388.1"/>
    </source>
</evidence>
<feature type="region of interest" description="Disordered" evidence="1">
    <location>
        <begin position="76"/>
        <end position="95"/>
    </location>
</feature>
<evidence type="ECO:0000256" key="1">
    <source>
        <dbReference type="SAM" id="MobiDB-lite"/>
    </source>
</evidence>
<accession>A0A081I9N0</accession>
<dbReference type="Proteomes" id="UP000030681">
    <property type="component" value="Unassembled WGS sequence"/>
</dbReference>
<dbReference type="AlphaFoldDB" id="A0A081I9N0"/>
<evidence type="ECO:0000313" key="3">
    <source>
        <dbReference type="Proteomes" id="UP000030681"/>
    </source>
</evidence>
<protein>
    <submittedName>
        <fullName evidence="2">Uncharacterized protein</fullName>
    </submittedName>
</protein>
<organism evidence="2 3">
    <name type="scientific">Plasmodium vinckei vinckei</name>
    <dbReference type="NCBI Taxonomy" id="54757"/>
    <lineage>
        <taxon>Eukaryota</taxon>
        <taxon>Sar</taxon>
        <taxon>Alveolata</taxon>
        <taxon>Apicomplexa</taxon>
        <taxon>Aconoidasida</taxon>
        <taxon>Haemosporida</taxon>
        <taxon>Plasmodiidae</taxon>
        <taxon>Plasmodium</taxon>
        <taxon>Plasmodium (Vinckeia)</taxon>
    </lineage>
</organism>
<sequence>MDIEITIILIPVMPHLVFGSIRHIDGASFTLTFATVITFSFFVFEGLLPELVNVSCPNGGVCDAIFPSLICESRDFGSDGDGGRDCSEGGDFSCD</sequence>
<feature type="compositionally biased region" description="Basic and acidic residues" evidence="1">
    <location>
        <begin position="76"/>
        <end position="87"/>
    </location>
</feature>
<gene>
    <name evidence="2" type="ORF">YYE_04899</name>
</gene>